<proteinExistence type="predicted"/>
<sequence length="327" mass="37572">MDRIPLSSNELPDQQGGQPGTLDGLEQKSEQNLGAQRKKRDLQEIVSRLQRNSQLQTQNAAPTPVQQDKNQLPLWPQAIRGVPNALLRNSLFTVNKVRETFPRRELLASNSDIEIRFMGVRFNQTDLDVWEMILHLARLQPVGCKVLFSAHSFLKALGRGTGATQHEQLKEEVARLRGGTVEMTWKNDKKTFVGGLLEKAYRDEATQQYIVTLDEKLLLLYDSGYSHINWEQRQALRSNLAKWLHGFYSSHASPYSYKIETLRELCGSGTKALWKFRQMLKFALEDLVTVGFIKDWEITRDGKLEITVYPSQSQVKHLKNKRAMHTR</sequence>
<evidence type="ECO:0000313" key="3">
    <source>
        <dbReference type="Proteomes" id="UP000264036"/>
    </source>
</evidence>
<gene>
    <name evidence="2" type="ORF">DD666_16135</name>
</gene>
<dbReference type="Pfam" id="PF07042">
    <property type="entry name" value="TrfA"/>
    <property type="match status" value="1"/>
</dbReference>
<accession>A0A356LIS9</accession>
<feature type="compositionally biased region" description="Polar residues" evidence="1">
    <location>
        <begin position="1"/>
        <end position="16"/>
    </location>
</feature>
<evidence type="ECO:0000313" key="2">
    <source>
        <dbReference type="EMBL" id="HBP30933.1"/>
    </source>
</evidence>
<dbReference type="Proteomes" id="UP000264036">
    <property type="component" value="Unassembled WGS sequence"/>
</dbReference>
<dbReference type="InterPro" id="IPR010751">
    <property type="entry name" value="TrfA"/>
</dbReference>
<dbReference type="AlphaFoldDB" id="A0A356LIS9"/>
<protein>
    <recommendedName>
        <fullName evidence="4">TrfA family protein</fullName>
    </recommendedName>
</protein>
<comment type="caution">
    <text evidence="2">The sequence shown here is derived from an EMBL/GenBank/DDBJ whole genome shotgun (WGS) entry which is preliminary data.</text>
</comment>
<organism evidence="2 3">
    <name type="scientific">Advenella kashmirensis</name>
    <dbReference type="NCBI Taxonomy" id="310575"/>
    <lineage>
        <taxon>Bacteria</taxon>
        <taxon>Pseudomonadati</taxon>
        <taxon>Pseudomonadota</taxon>
        <taxon>Betaproteobacteria</taxon>
        <taxon>Burkholderiales</taxon>
        <taxon>Alcaligenaceae</taxon>
    </lineage>
</organism>
<feature type="region of interest" description="Disordered" evidence="1">
    <location>
        <begin position="1"/>
        <end position="40"/>
    </location>
</feature>
<evidence type="ECO:0008006" key="4">
    <source>
        <dbReference type="Google" id="ProtNLM"/>
    </source>
</evidence>
<reference evidence="2 3" key="1">
    <citation type="journal article" date="2018" name="Nat. Biotechnol.">
        <title>A standardized bacterial taxonomy based on genome phylogeny substantially revises the tree of life.</title>
        <authorList>
            <person name="Parks D.H."/>
            <person name="Chuvochina M."/>
            <person name="Waite D.W."/>
            <person name="Rinke C."/>
            <person name="Skarshewski A."/>
            <person name="Chaumeil P.A."/>
            <person name="Hugenholtz P."/>
        </authorList>
    </citation>
    <scope>NUCLEOTIDE SEQUENCE [LARGE SCALE GENOMIC DNA]</scope>
    <source>
        <strain evidence="2">UBA10707</strain>
    </source>
</reference>
<dbReference type="EMBL" id="DOEK01000033">
    <property type="protein sequence ID" value="HBP30933.1"/>
    <property type="molecule type" value="Genomic_DNA"/>
</dbReference>
<name>A0A356LIS9_9BURK</name>
<evidence type="ECO:0000256" key="1">
    <source>
        <dbReference type="SAM" id="MobiDB-lite"/>
    </source>
</evidence>